<dbReference type="OrthoDB" id="5600789at2"/>
<accession>A0A4R3IDT9</accession>
<reference evidence="3 4" key="1">
    <citation type="submission" date="2019-03" db="EMBL/GenBank/DDBJ databases">
        <title>Genomic Encyclopedia of Archaeal and Bacterial Type Strains, Phase II (KMG-II): from individual species to whole genera.</title>
        <authorList>
            <person name="Goeker M."/>
        </authorList>
    </citation>
    <scope>NUCLEOTIDE SEQUENCE [LARGE SCALE GENOMIC DNA]</scope>
    <source>
        <strain evidence="3 4">DSM 15388</strain>
    </source>
</reference>
<gene>
    <name evidence="3" type="ORF">BCF53_101377</name>
</gene>
<protein>
    <recommendedName>
        <fullName evidence="5">DUF2956 family protein</fullName>
    </recommendedName>
</protein>
<feature type="region of interest" description="Disordered" evidence="1">
    <location>
        <begin position="44"/>
        <end position="84"/>
    </location>
</feature>
<dbReference type="InterPro" id="IPR021339">
    <property type="entry name" value="DUF2956"/>
</dbReference>
<evidence type="ECO:0000313" key="4">
    <source>
        <dbReference type="Proteomes" id="UP000295793"/>
    </source>
</evidence>
<keyword evidence="2" id="KW-1133">Transmembrane helix</keyword>
<evidence type="ECO:0000256" key="1">
    <source>
        <dbReference type="SAM" id="MobiDB-lite"/>
    </source>
</evidence>
<feature type="transmembrane region" description="Helical" evidence="2">
    <location>
        <begin position="89"/>
        <end position="108"/>
    </location>
</feature>
<comment type="caution">
    <text evidence="3">The sequence shown here is derived from an EMBL/GenBank/DDBJ whole genome shotgun (WGS) entry which is preliminary data.</text>
</comment>
<dbReference type="Proteomes" id="UP000295793">
    <property type="component" value="Unassembled WGS sequence"/>
</dbReference>
<dbReference type="AlphaFoldDB" id="A0A4R3IDT9"/>
<keyword evidence="2" id="KW-0472">Membrane</keyword>
<evidence type="ECO:0008006" key="5">
    <source>
        <dbReference type="Google" id="ProtNLM"/>
    </source>
</evidence>
<dbReference type="Pfam" id="PF11169">
    <property type="entry name" value="DUF2956"/>
    <property type="match status" value="1"/>
</dbReference>
<keyword evidence="4" id="KW-1185">Reference proteome</keyword>
<dbReference type="EMBL" id="SLZR01000001">
    <property type="protein sequence ID" value="TCS44034.1"/>
    <property type="molecule type" value="Genomic_DNA"/>
</dbReference>
<sequence>MANNKPSAQTQQEALAIAKGTQRPGQTKEQTKLIAQGIEKGISEYKKREKQKARERDKQRKKELSQKETAEQPAEYNGENTQNSNGRAALPWVLLAASWLAFITFYLFNAGVRA</sequence>
<feature type="compositionally biased region" description="Basic and acidic residues" evidence="1">
    <location>
        <begin position="44"/>
        <end position="70"/>
    </location>
</feature>
<evidence type="ECO:0000256" key="2">
    <source>
        <dbReference type="SAM" id="Phobius"/>
    </source>
</evidence>
<name>A0A4R3IDT9_9GAMM</name>
<feature type="compositionally biased region" description="Polar residues" evidence="1">
    <location>
        <begin position="1"/>
        <end position="13"/>
    </location>
</feature>
<dbReference type="RefSeq" id="WP_132699299.1">
    <property type="nucleotide sequence ID" value="NZ_SLZR01000001.1"/>
</dbReference>
<evidence type="ECO:0000313" key="3">
    <source>
        <dbReference type="EMBL" id="TCS44034.1"/>
    </source>
</evidence>
<feature type="region of interest" description="Disordered" evidence="1">
    <location>
        <begin position="1"/>
        <end position="30"/>
    </location>
</feature>
<organism evidence="3 4">
    <name type="scientific">Reinekea marinisedimentorum</name>
    <dbReference type="NCBI Taxonomy" id="230495"/>
    <lineage>
        <taxon>Bacteria</taxon>
        <taxon>Pseudomonadati</taxon>
        <taxon>Pseudomonadota</taxon>
        <taxon>Gammaproteobacteria</taxon>
        <taxon>Oceanospirillales</taxon>
        <taxon>Saccharospirillaceae</taxon>
        <taxon>Reinekea</taxon>
    </lineage>
</organism>
<keyword evidence="2" id="KW-0812">Transmembrane</keyword>
<proteinExistence type="predicted"/>